<dbReference type="Pfam" id="PF20530">
    <property type="entry name" value="DUF6745"/>
    <property type="match status" value="1"/>
</dbReference>
<keyword evidence="3" id="KW-1185">Reference proteome</keyword>
<protein>
    <recommendedName>
        <fullName evidence="1">DUF6745 domain-containing protein</fullName>
    </recommendedName>
</protein>
<sequence length="379" mass="40916">MTSTAVTPFVPSPFAALPADRPRAEAGVAAAYEAAGLPVPARFLWAPSPAAGAVLAVLLRDGLPEPGKTAGLLAPAALAELSRSAGRELGAADVRPWLLSLAAGAPVRESVRTRPWEAQRAAAYADLGPEEWARAWARTGGRSWEQVNALVTRVRRAIGELGEQAGPAQQALLRGATLDAVLGQHEAPWLELFASLGRLDPLRGLAETAGSAGWWWPYENLVILTERPDDLHRDEPGRLHRGDGPALGYPDGFALHAWRGMPIPPGFIATLATLTARQILAEDNAELRRVMLEHFGYDRYLAEIDAKPLHRDATGTLWRIDLPGDEPVVMVEVLNSTPEPDGSTRTYYLRVPPDTTTARAGVAWTFGLTEEAYHPEKET</sequence>
<dbReference type="EMBL" id="BAAAUV010000020">
    <property type="protein sequence ID" value="GAA3230617.1"/>
    <property type="molecule type" value="Genomic_DNA"/>
</dbReference>
<evidence type="ECO:0000313" key="2">
    <source>
        <dbReference type="EMBL" id="GAA3230617.1"/>
    </source>
</evidence>
<accession>A0ABP6QIJ8</accession>
<gene>
    <name evidence="2" type="ORF">GCM10010468_61200</name>
</gene>
<name>A0ABP6QIJ8_9ACTN</name>
<dbReference type="Proteomes" id="UP001501237">
    <property type="component" value="Unassembled WGS sequence"/>
</dbReference>
<reference evidence="3" key="1">
    <citation type="journal article" date="2019" name="Int. J. Syst. Evol. Microbiol.">
        <title>The Global Catalogue of Microorganisms (GCM) 10K type strain sequencing project: providing services to taxonomists for standard genome sequencing and annotation.</title>
        <authorList>
            <consortium name="The Broad Institute Genomics Platform"/>
            <consortium name="The Broad Institute Genome Sequencing Center for Infectious Disease"/>
            <person name="Wu L."/>
            <person name="Ma J."/>
        </authorList>
    </citation>
    <scope>NUCLEOTIDE SEQUENCE [LARGE SCALE GENOMIC DNA]</scope>
    <source>
        <strain evidence="3">JCM 9377</strain>
    </source>
</reference>
<evidence type="ECO:0000259" key="1">
    <source>
        <dbReference type="Pfam" id="PF20530"/>
    </source>
</evidence>
<organism evidence="2 3">
    <name type="scientific">Actinocorallia longicatena</name>
    <dbReference type="NCBI Taxonomy" id="111803"/>
    <lineage>
        <taxon>Bacteria</taxon>
        <taxon>Bacillati</taxon>
        <taxon>Actinomycetota</taxon>
        <taxon>Actinomycetes</taxon>
        <taxon>Streptosporangiales</taxon>
        <taxon>Thermomonosporaceae</taxon>
        <taxon>Actinocorallia</taxon>
    </lineage>
</organism>
<comment type="caution">
    <text evidence="2">The sequence shown here is derived from an EMBL/GenBank/DDBJ whole genome shotgun (WGS) entry which is preliminary data.</text>
</comment>
<feature type="domain" description="DUF6745" evidence="1">
    <location>
        <begin position="173"/>
        <end position="379"/>
    </location>
</feature>
<evidence type="ECO:0000313" key="3">
    <source>
        <dbReference type="Proteomes" id="UP001501237"/>
    </source>
</evidence>
<dbReference type="RefSeq" id="WP_344835280.1">
    <property type="nucleotide sequence ID" value="NZ_BAAAUV010000020.1"/>
</dbReference>
<proteinExistence type="predicted"/>
<dbReference type="InterPro" id="IPR046633">
    <property type="entry name" value="DUF6745"/>
</dbReference>